<evidence type="ECO:0008006" key="4">
    <source>
        <dbReference type="Google" id="ProtNLM"/>
    </source>
</evidence>
<proteinExistence type="predicted"/>
<name>A0A5N6Q9A8_9ASTR</name>
<organism evidence="2 3">
    <name type="scientific">Mikania micrantha</name>
    <name type="common">bitter vine</name>
    <dbReference type="NCBI Taxonomy" id="192012"/>
    <lineage>
        <taxon>Eukaryota</taxon>
        <taxon>Viridiplantae</taxon>
        <taxon>Streptophyta</taxon>
        <taxon>Embryophyta</taxon>
        <taxon>Tracheophyta</taxon>
        <taxon>Spermatophyta</taxon>
        <taxon>Magnoliopsida</taxon>
        <taxon>eudicotyledons</taxon>
        <taxon>Gunneridae</taxon>
        <taxon>Pentapetalae</taxon>
        <taxon>asterids</taxon>
        <taxon>campanulids</taxon>
        <taxon>Asterales</taxon>
        <taxon>Asteraceae</taxon>
        <taxon>Asteroideae</taxon>
        <taxon>Heliantheae alliance</taxon>
        <taxon>Eupatorieae</taxon>
        <taxon>Mikania</taxon>
    </lineage>
</organism>
<dbReference type="AlphaFoldDB" id="A0A5N6Q9A8"/>
<dbReference type="Proteomes" id="UP000326396">
    <property type="component" value="Linkage Group LG1"/>
</dbReference>
<dbReference type="OrthoDB" id="1898513at2759"/>
<accession>A0A5N6Q9A8</accession>
<feature type="coiled-coil region" evidence="1">
    <location>
        <begin position="190"/>
        <end position="232"/>
    </location>
</feature>
<comment type="caution">
    <text evidence="2">The sequence shown here is derived from an EMBL/GenBank/DDBJ whole genome shotgun (WGS) entry which is preliminary data.</text>
</comment>
<evidence type="ECO:0000256" key="1">
    <source>
        <dbReference type="SAM" id="Coils"/>
    </source>
</evidence>
<keyword evidence="3" id="KW-1185">Reference proteome</keyword>
<reference evidence="2 3" key="1">
    <citation type="submission" date="2019-05" db="EMBL/GenBank/DDBJ databases">
        <title>Mikania micrantha, genome provides insights into the molecular mechanism of rapid growth.</title>
        <authorList>
            <person name="Liu B."/>
        </authorList>
    </citation>
    <scope>NUCLEOTIDE SEQUENCE [LARGE SCALE GENOMIC DNA]</scope>
    <source>
        <strain evidence="2">NLD-2019</strain>
        <tissue evidence="2">Leaf</tissue>
    </source>
</reference>
<feature type="coiled-coil region" evidence="1">
    <location>
        <begin position="91"/>
        <end position="125"/>
    </location>
</feature>
<dbReference type="EMBL" id="SZYD01000001">
    <property type="protein sequence ID" value="KAD7480337.1"/>
    <property type="molecule type" value="Genomic_DNA"/>
</dbReference>
<gene>
    <name evidence="2" type="ORF">E3N88_03473</name>
</gene>
<evidence type="ECO:0000313" key="2">
    <source>
        <dbReference type="EMBL" id="KAD7480337.1"/>
    </source>
</evidence>
<evidence type="ECO:0000313" key="3">
    <source>
        <dbReference type="Proteomes" id="UP000326396"/>
    </source>
</evidence>
<keyword evidence="1" id="KW-0175">Coiled coil</keyword>
<protein>
    <recommendedName>
        <fullName evidence="4">NAB domain-containing protein</fullName>
    </recommendedName>
</protein>
<feature type="coiled-coil region" evidence="1">
    <location>
        <begin position="262"/>
        <end position="373"/>
    </location>
</feature>
<sequence>MEDNQTRPEISMRLAENVEEFQEGVKEITDLMEQDINFSQLTAESYDEKNLKLSTHVAELSRVHGVLVDLLADLIIEFNKKQRLDSIDSDSRKVSEASHNLKEDLQTLTEENTKLKCMIKEIESVMDSQLESAQDDIRTQNAYLELEKSKVFELQKQVVNLLLLVSDSNLKIKTIGEELEASSSKLLVAKDLLSQQHERASKQKTKQNKEMLALLHKQIDSHSETVNALQQQVAADIIAHDDQIKEFDMKINQYVSEISVLKSTHEAKEDKWNADIEKLKKELKEKCQSLDELNKKLETLILERDGVDARLDTLRAEKCSRDNLVQEMETRLKSLQAERAEVLVTFKIVQKLKDELKLKVVELEQEVHRQKEVIANTT</sequence>